<protein>
    <recommendedName>
        <fullName evidence="4">HTH hxlR-type domain-containing protein</fullName>
    </recommendedName>
</protein>
<dbReference type="Proteomes" id="UP000619479">
    <property type="component" value="Unassembled WGS sequence"/>
</dbReference>
<dbReference type="PANTHER" id="PTHR33204:SF39">
    <property type="entry name" value="TRANSCRIPTIONAL REGULATORY PROTEIN"/>
    <property type="match status" value="1"/>
</dbReference>
<keyword evidence="6" id="KW-1185">Reference proteome</keyword>
<dbReference type="InterPro" id="IPR002577">
    <property type="entry name" value="HTH_HxlR"/>
</dbReference>
<gene>
    <name evidence="5" type="ORF">Acy02nite_07980</name>
</gene>
<dbReference type="GO" id="GO:0003677">
    <property type="term" value="F:DNA binding"/>
    <property type="evidence" value="ECO:0007669"/>
    <property type="project" value="UniProtKB-KW"/>
</dbReference>
<dbReference type="PANTHER" id="PTHR33204">
    <property type="entry name" value="TRANSCRIPTIONAL REGULATOR, MARR FAMILY"/>
    <property type="match status" value="1"/>
</dbReference>
<comment type="caution">
    <text evidence="5">The sequence shown here is derived from an EMBL/GenBank/DDBJ whole genome shotgun (WGS) entry which is preliminary data.</text>
</comment>
<dbReference type="PROSITE" id="PS51118">
    <property type="entry name" value="HTH_HXLR"/>
    <property type="match status" value="1"/>
</dbReference>
<evidence type="ECO:0000256" key="2">
    <source>
        <dbReference type="ARBA" id="ARBA00023125"/>
    </source>
</evidence>
<keyword evidence="1" id="KW-0805">Transcription regulation</keyword>
<dbReference type="AlphaFoldDB" id="A0A919M1Z0"/>
<dbReference type="EMBL" id="BOMH01000005">
    <property type="protein sequence ID" value="GID62917.1"/>
    <property type="molecule type" value="Genomic_DNA"/>
</dbReference>
<sequence>MSVLATPVPAREYDSCPVTRAVHRLGEKWTLLVIMLLGKRPHRYNELHRGIEGISQRILTRTVRLLEADGLVSRTVHPTVPPQVEYRLTPAGESLLVPLNALAGWAVEHY</sequence>
<dbReference type="InterPro" id="IPR036388">
    <property type="entry name" value="WH-like_DNA-bd_sf"/>
</dbReference>
<evidence type="ECO:0000256" key="1">
    <source>
        <dbReference type="ARBA" id="ARBA00023015"/>
    </source>
</evidence>
<evidence type="ECO:0000256" key="3">
    <source>
        <dbReference type="ARBA" id="ARBA00023163"/>
    </source>
</evidence>
<accession>A0A919M1Z0</accession>
<evidence type="ECO:0000313" key="5">
    <source>
        <dbReference type="EMBL" id="GID62917.1"/>
    </source>
</evidence>
<dbReference type="InterPro" id="IPR036390">
    <property type="entry name" value="WH_DNA-bd_sf"/>
</dbReference>
<proteinExistence type="predicted"/>
<keyword evidence="2" id="KW-0238">DNA-binding</keyword>
<dbReference type="RefSeq" id="WP_203738394.1">
    <property type="nucleotide sequence ID" value="NZ_BAAAUC010000030.1"/>
</dbReference>
<dbReference type="Gene3D" id="1.10.10.10">
    <property type="entry name" value="Winged helix-like DNA-binding domain superfamily/Winged helix DNA-binding domain"/>
    <property type="match status" value="1"/>
</dbReference>
<dbReference type="SUPFAM" id="SSF46785">
    <property type="entry name" value="Winged helix' DNA-binding domain"/>
    <property type="match status" value="1"/>
</dbReference>
<reference evidence="5" key="1">
    <citation type="submission" date="2021-01" db="EMBL/GenBank/DDBJ databases">
        <title>Whole genome shotgun sequence of Actinoplanes cyaneus NBRC 14990.</title>
        <authorList>
            <person name="Komaki H."/>
            <person name="Tamura T."/>
        </authorList>
    </citation>
    <scope>NUCLEOTIDE SEQUENCE</scope>
    <source>
        <strain evidence="5">NBRC 14990</strain>
    </source>
</reference>
<keyword evidence="3" id="KW-0804">Transcription</keyword>
<name>A0A919M1Z0_9ACTN</name>
<evidence type="ECO:0000313" key="6">
    <source>
        <dbReference type="Proteomes" id="UP000619479"/>
    </source>
</evidence>
<evidence type="ECO:0000259" key="4">
    <source>
        <dbReference type="PROSITE" id="PS51118"/>
    </source>
</evidence>
<dbReference type="Pfam" id="PF01638">
    <property type="entry name" value="HxlR"/>
    <property type="match status" value="1"/>
</dbReference>
<feature type="domain" description="HTH hxlR-type" evidence="4">
    <location>
        <begin position="16"/>
        <end position="110"/>
    </location>
</feature>
<organism evidence="5 6">
    <name type="scientific">Actinoplanes cyaneus</name>
    <dbReference type="NCBI Taxonomy" id="52696"/>
    <lineage>
        <taxon>Bacteria</taxon>
        <taxon>Bacillati</taxon>
        <taxon>Actinomycetota</taxon>
        <taxon>Actinomycetes</taxon>
        <taxon>Micromonosporales</taxon>
        <taxon>Micromonosporaceae</taxon>
        <taxon>Actinoplanes</taxon>
    </lineage>
</organism>